<dbReference type="SUPFAM" id="SSF117281">
    <property type="entry name" value="Kelch motif"/>
    <property type="match status" value="1"/>
</dbReference>
<dbReference type="InterPro" id="IPR015915">
    <property type="entry name" value="Kelch-typ_b-propeller"/>
</dbReference>
<feature type="non-terminal residue" evidence="1">
    <location>
        <position position="1"/>
    </location>
</feature>
<dbReference type="AlphaFoldDB" id="A0A812XSK2"/>
<sequence length="100" mass="11148">LGLDLELLNDLWYFELEAGWTLIDSGSGPPARHGHASAVDAWGRFWIFGGYGGTSSVTSSGYLRDLWFFDPEAGEEVDLGEFKFLWAFCALRTRVLPGRC</sequence>
<organism evidence="1 2">
    <name type="scientific">Symbiodinium necroappetens</name>
    <dbReference type="NCBI Taxonomy" id="1628268"/>
    <lineage>
        <taxon>Eukaryota</taxon>
        <taxon>Sar</taxon>
        <taxon>Alveolata</taxon>
        <taxon>Dinophyceae</taxon>
        <taxon>Suessiales</taxon>
        <taxon>Symbiodiniaceae</taxon>
        <taxon>Symbiodinium</taxon>
    </lineage>
</organism>
<evidence type="ECO:0000313" key="1">
    <source>
        <dbReference type="EMBL" id="CAE7741734.1"/>
    </source>
</evidence>
<dbReference type="Gene3D" id="2.120.10.80">
    <property type="entry name" value="Kelch-type beta propeller"/>
    <property type="match status" value="1"/>
</dbReference>
<reference evidence="1" key="1">
    <citation type="submission" date="2021-02" db="EMBL/GenBank/DDBJ databases">
        <authorList>
            <person name="Dougan E. K."/>
            <person name="Rhodes N."/>
            <person name="Thang M."/>
            <person name="Chan C."/>
        </authorList>
    </citation>
    <scope>NUCLEOTIDE SEQUENCE</scope>
</reference>
<comment type="caution">
    <text evidence="1">The sequence shown here is derived from an EMBL/GenBank/DDBJ whole genome shotgun (WGS) entry which is preliminary data.</text>
</comment>
<evidence type="ECO:0000313" key="2">
    <source>
        <dbReference type="Proteomes" id="UP000601435"/>
    </source>
</evidence>
<name>A0A812XSK2_9DINO</name>
<proteinExistence type="predicted"/>
<keyword evidence="2" id="KW-1185">Reference proteome</keyword>
<accession>A0A812XSK2</accession>
<dbReference type="Proteomes" id="UP000601435">
    <property type="component" value="Unassembled WGS sequence"/>
</dbReference>
<dbReference type="EMBL" id="CAJNJA010037923">
    <property type="protein sequence ID" value="CAE7741734.1"/>
    <property type="molecule type" value="Genomic_DNA"/>
</dbReference>
<protein>
    <submittedName>
        <fullName evidence="1">Uncharacterized protein</fullName>
    </submittedName>
</protein>
<gene>
    <name evidence="1" type="ORF">SNEC2469_LOCUS21456</name>
</gene>